<sequence>MNHNAKQTVKYFVIAFIISFIIGQVLSSIFSNAEEVDVDQEKGFDIVETDFDGIRLLTYETSEDIYSVKFELPVFKSDGLNNFFKDYMKRTINQFMSTIEGNVTKERPGNLTVNLDIYQAGEDLYSLVFTESEYTGGANVNETGHTWLVDVKTNRVIKQGELFKNVRKARDIIRPKVQEALLEQTDLGIFEEELEEWVNKPKYMFENMYINDGKLIFRFDKYEITPGAAGMPEAEIPIDNEIQTLLKKNWSQRLGFN</sequence>
<dbReference type="Gene3D" id="3.90.640.20">
    <property type="entry name" value="Heat-shock cognate protein, ATPase"/>
    <property type="match status" value="1"/>
</dbReference>
<organism evidence="4 5">
    <name type="scientific">Piscibacillus salipiscarius</name>
    <dbReference type="NCBI Taxonomy" id="299480"/>
    <lineage>
        <taxon>Bacteria</taxon>
        <taxon>Bacillati</taxon>
        <taxon>Bacillota</taxon>
        <taxon>Bacilli</taxon>
        <taxon>Bacillales</taxon>
        <taxon>Bacillaceae</taxon>
        <taxon>Piscibacillus</taxon>
    </lineage>
</organism>
<keyword evidence="1" id="KW-0812">Transmembrane</keyword>
<dbReference type="Gene3D" id="3.30.565.40">
    <property type="entry name" value="Fervidobacterium nodosum Rt17-B1 like"/>
    <property type="match status" value="1"/>
</dbReference>
<feature type="transmembrane region" description="Helical" evidence="1">
    <location>
        <begin position="12"/>
        <end position="30"/>
    </location>
</feature>
<feature type="domain" description="Deacetylase PdaC" evidence="3">
    <location>
        <begin position="61"/>
        <end position="139"/>
    </location>
</feature>
<evidence type="ECO:0000259" key="3">
    <source>
        <dbReference type="Pfam" id="PF13739"/>
    </source>
</evidence>
<name>A0ABW5Q7N1_9BACI</name>
<reference evidence="5" key="1">
    <citation type="journal article" date="2019" name="Int. J. Syst. Evol. Microbiol.">
        <title>The Global Catalogue of Microorganisms (GCM) 10K type strain sequencing project: providing services to taxonomists for standard genome sequencing and annotation.</title>
        <authorList>
            <consortium name="The Broad Institute Genomics Platform"/>
            <consortium name="The Broad Institute Genome Sequencing Center for Infectious Disease"/>
            <person name="Wu L."/>
            <person name="Ma J."/>
        </authorList>
    </citation>
    <scope>NUCLEOTIDE SEQUENCE [LARGE SCALE GENOMIC DNA]</scope>
    <source>
        <strain evidence="5">TISTR 1571</strain>
    </source>
</reference>
<accession>A0ABW5Q7N1</accession>
<gene>
    <name evidence="4" type="ORF">ACFSW4_03655</name>
</gene>
<dbReference type="InterPro" id="IPR025303">
    <property type="entry name" value="PdaC"/>
</dbReference>
<dbReference type="Pfam" id="PF13739">
    <property type="entry name" value="PdaC"/>
    <property type="match status" value="1"/>
</dbReference>
<dbReference type="RefSeq" id="WP_377327508.1">
    <property type="nucleotide sequence ID" value="NZ_JBHUMZ010000011.1"/>
</dbReference>
<proteinExistence type="predicted"/>
<protein>
    <submittedName>
        <fullName evidence="4">DUF3298 domain-containing protein</fullName>
    </submittedName>
</protein>
<dbReference type="EMBL" id="JBHUMZ010000011">
    <property type="protein sequence ID" value="MFD2637974.1"/>
    <property type="molecule type" value="Genomic_DNA"/>
</dbReference>
<dbReference type="InterPro" id="IPR037126">
    <property type="entry name" value="PdaC/RsiV-like_sf"/>
</dbReference>
<dbReference type="Pfam" id="PF11738">
    <property type="entry name" value="DUF3298"/>
    <property type="match status" value="1"/>
</dbReference>
<comment type="caution">
    <text evidence="4">The sequence shown here is derived from an EMBL/GenBank/DDBJ whole genome shotgun (WGS) entry which is preliminary data.</text>
</comment>
<dbReference type="InterPro" id="IPR021729">
    <property type="entry name" value="DUF3298"/>
</dbReference>
<keyword evidence="1" id="KW-0472">Membrane</keyword>
<keyword evidence="5" id="KW-1185">Reference proteome</keyword>
<evidence type="ECO:0000313" key="4">
    <source>
        <dbReference type="EMBL" id="MFD2637974.1"/>
    </source>
</evidence>
<evidence type="ECO:0000259" key="2">
    <source>
        <dbReference type="Pfam" id="PF11738"/>
    </source>
</evidence>
<dbReference type="Proteomes" id="UP001597452">
    <property type="component" value="Unassembled WGS sequence"/>
</dbReference>
<evidence type="ECO:0000256" key="1">
    <source>
        <dbReference type="SAM" id="Phobius"/>
    </source>
</evidence>
<keyword evidence="1" id="KW-1133">Transmembrane helix</keyword>
<evidence type="ECO:0000313" key="5">
    <source>
        <dbReference type="Proteomes" id="UP001597452"/>
    </source>
</evidence>
<feature type="domain" description="DUF3298" evidence="2">
    <location>
        <begin position="161"/>
        <end position="238"/>
    </location>
</feature>